<name>A0A5C3QXL6_9AGAR</name>
<evidence type="ECO:0000256" key="1">
    <source>
        <dbReference type="ARBA" id="ARBA00008075"/>
    </source>
</evidence>
<evidence type="ECO:0000256" key="2">
    <source>
        <dbReference type="ARBA" id="ARBA00022574"/>
    </source>
</evidence>
<dbReference type="OrthoDB" id="7318948at2759"/>
<dbReference type="EMBL" id="ML178815">
    <property type="protein sequence ID" value="TFL06753.1"/>
    <property type="molecule type" value="Genomic_DNA"/>
</dbReference>
<dbReference type="SMART" id="SM00320">
    <property type="entry name" value="WD40"/>
    <property type="match status" value="2"/>
</dbReference>
<keyword evidence="2 6" id="KW-0853">WD repeat</keyword>
<evidence type="ECO:0000256" key="5">
    <source>
        <dbReference type="ARBA" id="ARBA00023163"/>
    </source>
</evidence>
<dbReference type="Proteomes" id="UP000305067">
    <property type="component" value="Unassembled WGS sequence"/>
</dbReference>
<proteinExistence type="inferred from homology"/>
<evidence type="ECO:0000256" key="6">
    <source>
        <dbReference type="PROSITE-ProRule" id="PRU00221"/>
    </source>
</evidence>
<evidence type="ECO:0000256" key="3">
    <source>
        <dbReference type="ARBA" id="ARBA00022737"/>
    </source>
</evidence>
<dbReference type="STRING" id="1884261.A0A5C3QXL6"/>
<evidence type="ECO:0000313" key="7">
    <source>
        <dbReference type="EMBL" id="TFL06753.1"/>
    </source>
</evidence>
<dbReference type="InterPro" id="IPR036322">
    <property type="entry name" value="WD40_repeat_dom_sf"/>
</dbReference>
<dbReference type="SUPFAM" id="SSF50978">
    <property type="entry name" value="WD40 repeat-like"/>
    <property type="match status" value="1"/>
</dbReference>
<reference evidence="7 8" key="1">
    <citation type="journal article" date="2019" name="Nat. Ecol. Evol.">
        <title>Megaphylogeny resolves global patterns of mushroom evolution.</title>
        <authorList>
            <person name="Varga T."/>
            <person name="Krizsan K."/>
            <person name="Foldi C."/>
            <person name="Dima B."/>
            <person name="Sanchez-Garcia M."/>
            <person name="Sanchez-Ramirez S."/>
            <person name="Szollosi G.J."/>
            <person name="Szarkandi J.G."/>
            <person name="Papp V."/>
            <person name="Albert L."/>
            <person name="Andreopoulos W."/>
            <person name="Angelini C."/>
            <person name="Antonin V."/>
            <person name="Barry K.W."/>
            <person name="Bougher N.L."/>
            <person name="Buchanan P."/>
            <person name="Buyck B."/>
            <person name="Bense V."/>
            <person name="Catcheside P."/>
            <person name="Chovatia M."/>
            <person name="Cooper J."/>
            <person name="Damon W."/>
            <person name="Desjardin D."/>
            <person name="Finy P."/>
            <person name="Geml J."/>
            <person name="Haridas S."/>
            <person name="Hughes K."/>
            <person name="Justo A."/>
            <person name="Karasinski D."/>
            <person name="Kautmanova I."/>
            <person name="Kiss B."/>
            <person name="Kocsube S."/>
            <person name="Kotiranta H."/>
            <person name="LaButti K.M."/>
            <person name="Lechner B.E."/>
            <person name="Liimatainen K."/>
            <person name="Lipzen A."/>
            <person name="Lukacs Z."/>
            <person name="Mihaltcheva S."/>
            <person name="Morgado L.N."/>
            <person name="Niskanen T."/>
            <person name="Noordeloos M.E."/>
            <person name="Ohm R.A."/>
            <person name="Ortiz-Santana B."/>
            <person name="Ovrebo C."/>
            <person name="Racz N."/>
            <person name="Riley R."/>
            <person name="Savchenko A."/>
            <person name="Shiryaev A."/>
            <person name="Soop K."/>
            <person name="Spirin V."/>
            <person name="Szebenyi C."/>
            <person name="Tomsovsky M."/>
            <person name="Tulloss R.E."/>
            <person name="Uehling J."/>
            <person name="Grigoriev I.V."/>
            <person name="Vagvolgyi C."/>
            <person name="Papp T."/>
            <person name="Martin F.M."/>
            <person name="Miettinen O."/>
            <person name="Hibbett D.S."/>
            <person name="Nagy L.G."/>
        </authorList>
    </citation>
    <scope>NUCLEOTIDE SEQUENCE [LARGE SCALE GENOMIC DNA]</scope>
    <source>
        <strain evidence="7 8">CBS 309.79</strain>
    </source>
</reference>
<protein>
    <submittedName>
        <fullName evidence="7">WD40-repeat-containing domain protein</fullName>
    </submittedName>
</protein>
<keyword evidence="3" id="KW-0677">Repeat</keyword>
<evidence type="ECO:0000313" key="8">
    <source>
        <dbReference type="Proteomes" id="UP000305067"/>
    </source>
</evidence>
<dbReference type="PROSITE" id="PS50082">
    <property type="entry name" value="WD_REPEATS_2"/>
    <property type="match status" value="1"/>
</dbReference>
<dbReference type="InterPro" id="IPR051243">
    <property type="entry name" value="PcG_WD-repeat"/>
</dbReference>
<accession>A0A5C3QXL6</accession>
<dbReference type="InterPro" id="IPR001680">
    <property type="entry name" value="WD40_rpt"/>
</dbReference>
<dbReference type="PANTHER" id="PTHR10253">
    <property type="entry name" value="POLYCOMB PROTEIN"/>
    <property type="match status" value="1"/>
</dbReference>
<dbReference type="AlphaFoldDB" id="A0A5C3QXL6"/>
<dbReference type="Gene3D" id="2.130.10.10">
    <property type="entry name" value="YVTN repeat-like/Quinoprotein amine dehydrogenase"/>
    <property type="match status" value="1"/>
</dbReference>
<keyword evidence="4" id="KW-0805">Transcription regulation</keyword>
<organism evidence="7 8">
    <name type="scientific">Pterulicium gracile</name>
    <dbReference type="NCBI Taxonomy" id="1884261"/>
    <lineage>
        <taxon>Eukaryota</taxon>
        <taxon>Fungi</taxon>
        <taxon>Dikarya</taxon>
        <taxon>Basidiomycota</taxon>
        <taxon>Agaricomycotina</taxon>
        <taxon>Agaricomycetes</taxon>
        <taxon>Agaricomycetidae</taxon>
        <taxon>Agaricales</taxon>
        <taxon>Pleurotineae</taxon>
        <taxon>Pterulaceae</taxon>
        <taxon>Pterulicium</taxon>
    </lineage>
</organism>
<keyword evidence="5" id="KW-0804">Transcription</keyword>
<feature type="repeat" description="WD" evidence="6">
    <location>
        <begin position="242"/>
        <end position="275"/>
    </location>
</feature>
<comment type="similarity">
    <text evidence="1">Belongs to the WD repeat ESC family.</text>
</comment>
<sequence length="505" mass="56041">MASSYTQASAVDFNTPLKTVACFPWDESSYHKLWDGAFSSEPSISFDDWRAMVSDYAGMLAIGGKCQLHVRSVSGEARSGSVTFNNKEFKDKLKGKGKGKEKESKTPKYELRTHTDYLHVAWALSPQAPLDPLVLCSVSGLLYAYCVRDNKLIAAFRGHGGEITSIAVHRTKPHLFCTTSRDMTTRLYDLTLEAIEKPNNPVWPPDPLPSFAGSPHGLHSGEKDEFGTGRCVAVFTAGHEITGGHCSDVLGADFHPTLPLLVTCGMDRMICIWRIPPTPEDHIAREFTPLFSNALIHRARVLSVTWVSEDLILSHSSATFIKQEEDVLKLRNVPGSIILFRWHGLRTYFPLEFRHCIPYPMQGIAADSSNSRSYHILARYQLPMVAESHLGGPFQTQYSPCLTISWTTNAGPVLTYASGFTVYTMPVGLFEPKTPPQRVRPSDYEKTGEVLIVPTERVFAEKANKVEVDNVEEIVWGCCTGMDGQMIVAVGDALHVWLEVEDEAS</sequence>
<dbReference type="InterPro" id="IPR015943">
    <property type="entry name" value="WD40/YVTN_repeat-like_dom_sf"/>
</dbReference>
<gene>
    <name evidence="7" type="ORF">BDV98DRAFT_600751</name>
</gene>
<dbReference type="Pfam" id="PF00400">
    <property type="entry name" value="WD40"/>
    <property type="match status" value="2"/>
</dbReference>
<evidence type="ECO:0000256" key="4">
    <source>
        <dbReference type="ARBA" id="ARBA00023015"/>
    </source>
</evidence>
<keyword evidence="8" id="KW-1185">Reference proteome</keyword>